<dbReference type="AlphaFoldDB" id="A0A162CWZ2"/>
<reference evidence="14" key="1">
    <citation type="submission" date="2016-02" db="EMBL/GenBank/DDBJ databases">
        <title>Genome sequence of Bacillus trypoxylicola KCTC 13244(T).</title>
        <authorList>
            <person name="Jeong H."/>
            <person name="Park S.-H."/>
            <person name="Choi S.-K."/>
        </authorList>
    </citation>
    <scope>NUCLEOTIDE SEQUENCE [LARGE SCALE GENOMIC DNA]</scope>
    <source>
        <strain evidence="14">KCTC 13244</strain>
    </source>
</reference>
<dbReference type="InterPro" id="IPR044021">
    <property type="entry name" value="CrtO"/>
</dbReference>
<keyword evidence="3 14" id="KW-0808">Transferase</keyword>
<evidence type="ECO:0000313" key="15">
    <source>
        <dbReference type="Proteomes" id="UP000075806"/>
    </source>
</evidence>
<proteinExistence type="inferred from homology"/>
<comment type="caution">
    <text evidence="14">The sequence shown here is derived from an EMBL/GenBank/DDBJ whole genome shotgun (WGS) entry which is preliminary data.</text>
</comment>
<organism evidence="14 15">
    <name type="scientific">Alkalihalobacillus trypoxylicola</name>
    <dbReference type="NCBI Taxonomy" id="519424"/>
    <lineage>
        <taxon>Bacteria</taxon>
        <taxon>Bacillati</taxon>
        <taxon>Bacillota</taxon>
        <taxon>Bacilli</taxon>
        <taxon>Bacillales</taxon>
        <taxon>Bacillaceae</taxon>
        <taxon>Alkalihalobacillus</taxon>
    </lineage>
</organism>
<evidence type="ECO:0000256" key="8">
    <source>
        <dbReference type="ARBA" id="ARBA00023315"/>
    </source>
</evidence>
<comment type="function">
    <text evidence="12">Catalyzes the acylation of glycosyl-4,4'-diaponeurosporenoate, i.e. the esterification of glucose at the C6'' position with the carboxyl group of the C(15) fatty acid 12-methyltetradecanoic acid, to yield staphyloxanthin. This is the last step in the biosynthesis of this orange pigment, present in most staphylococci strains.</text>
</comment>
<dbReference type="UniPathway" id="UPA00029">
    <property type="reaction ID" value="UER00560"/>
</dbReference>
<dbReference type="Pfam" id="PF18927">
    <property type="entry name" value="CrtO"/>
    <property type="match status" value="1"/>
</dbReference>
<evidence type="ECO:0000256" key="2">
    <source>
        <dbReference type="ARBA" id="ARBA00022475"/>
    </source>
</evidence>
<evidence type="ECO:0000256" key="7">
    <source>
        <dbReference type="ARBA" id="ARBA00023136"/>
    </source>
</evidence>
<evidence type="ECO:0000256" key="9">
    <source>
        <dbReference type="ARBA" id="ARBA00023588"/>
    </source>
</evidence>
<dbReference type="Proteomes" id="UP000075806">
    <property type="component" value="Unassembled WGS sequence"/>
</dbReference>
<feature type="transmembrane region" description="Helical" evidence="13">
    <location>
        <begin position="127"/>
        <end position="144"/>
    </location>
</feature>
<keyword evidence="2" id="KW-1003">Cell membrane</keyword>
<protein>
    <recommendedName>
        <fullName evidence="11">Glycosyl-4,4'-diaponeurosporenoate acyltransferase</fullName>
    </recommendedName>
</protein>
<evidence type="ECO:0000256" key="3">
    <source>
        <dbReference type="ARBA" id="ARBA00022679"/>
    </source>
</evidence>
<keyword evidence="5" id="KW-0732">Signal</keyword>
<accession>A0A162CWZ2</accession>
<comment type="subcellular location">
    <subcellularLocation>
        <location evidence="1">Cell membrane</location>
        <topology evidence="1">Single-pass membrane protein</topology>
    </subcellularLocation>
</comment>
<gene>
    <name evidence="14" type="ORF">AZF04_11620</name>
</gene>
<evidence type="ECO:0000256" key="10">
    <source>
        <dbReference type="ARBA" id="ARBA00023603"/>
    </source>
</evidence>
<keyword evidence="6 13" id="KW-1133">Transmembrane helix</keyword>
<dbReference type="GO" id="GO:0005886">
    <property type="term" value="C:plasma membrane"/>
    <property type="evidence" value="ECO:0007669"/>
    <property type="project" value="UniProtKB-SubCell"/>
</dbReference>
<evidence type="ECO:0000256" key="13">
    <source>
        <dbReference type="SAM" id="Phobius"/>
    </source>
</evidence>
<evidence type="ECO:0000256" key="6">
    <source>
        <dbReference type="ARBA" id="ARBA00022989"/>
    </source>
</evidence>
<keyword evidence="8 14" id="KW-0012">Acyltransferase</keyword>
<dbReference type="STRING" id="519424.AZF04_11620"/>
<evidence type="ECO:0000256" key="4">
    <source>
        <dbReference type="ARBA" id="ARBA00022692"/>
    </source>
</evidence>
<dbReference type="OrthoDB" id="3783432at2"/>
<evidence type="ECO:0000256" key="11">
    <source>
        <dbReference type="ARBA" id="ARBA00023667"/>
    </source>
</evidence>
<evidence type="ECO:0000256" key="12">
    <source>
        <dbReference type="ARBA" id="ARBA00025324"/>
    </source>
</evidence>
<keyword evidence="4 13" id="KW-0812">Transmembrane</keyword>
<dbReference type="EMBL" id="LTAO01000037">
    <property type="protein sequence ID" value="KYG26979.1"/>
    <property type="molecule type" value="Genomic_DNA"/>
</dbReference>
<feature type="transmembrane region" description="Helical" evidence="13">
    <location>
        <begin position="12"/>
        <end position="38"/>
    </location>
</feature>
<keyword evidence="15" id="KW-1185">Reference proteome</keyword>
<dbReference type="RefSeq" id="WP_061949936.1">
    <property type="nucleotide sequence ID" value="NZ_LTAO01000037.1"/>
</dbReference>
<dbReference type="GO" id="GO:0016746">
    <property type="term" value="F:acyltransferase activity"/>
    <property type="evidence" value="ECO:0007669"/>
    <property type="project" value="UniProtKB-KW"/>
</dbReference>
<sequence>MPIIELSLGWLLIVNIAAWMFFHLFISYVTVNLPVSLFKKDRWLYHIKKWEKNGLFWEKLFAMKRWKEKIPDGTKLLGMGFNKSFSFTKEDDYFERYIQESRRAEFTHWLSILPAFLFFLWNPLWAGWIMILYALIINIPIIIVQRYNRPRFQRILNRKAQKTIMSKKS</sequence>
<evidence type="ECO:0000256" key="1">
    <source>
        <dbReference type="ARBA" id="ARBA00004162"/>
    </source>
</evidence>
<keyword evidence="7 13" id="KW-0472">Membrane</keyword>
<comment type="pathway">
    <text evidence="9">Carotenoid biosynthesis; staphyloxanthin biosynthesis; staphyloxanthin from farnesyl diphosphate: step 5/5.</text>
</comment>
<comment type="similarity">
    <text evidence="10">Belongs to the acyltransferase CrtO family.</text>
</comment>
<name>A0A162CWZ2_9BACI</name>
<evidence type="ECO:0000313" key="14">
    <source>
        <dbReference type="EMBL" id="KYG26979.1"/>
    </source>
</evidence>
<evidence type="ECO:0000256" key="5">
    <source>
        <dbReference type="ARBA" id="ARBA00022729"/>
    </source>
</evidence>